<dbReference type="EMBL" id="HBUE01082574">
    <property type="protein sequence ID" value="CAG6478120.1"/>
    <property type="molecule type" value="Transcribed_RNA"/>
</dbReference>
<reference evidence="1" key="1">
    <citation type="submission" date="2021-05" db="EMBL/GenBank/DDBJ databases">
        <authorList>
            <person name="Alioto T."/>
            <person name="Alioto T."/>
            <person name="Gomez Garrido J."/>
        </authorList>
    </citation>
    <scope>NUCLEOTIDE SEQUENCE</scope>
</reference>
<name>A0A8D8BR49_CULPI</name>
<protein>
    <submittedName>
        <fullName evidence="1">(northern house mosquito) hypothetical protein</fullName>
    </submittedName>
</protein>
<proteinExistence type="predicted"/>
<dbReference type="AlphaFoldDB" id="A0A8D8BR49"/>
<sequence>MIEKIVLGIPVNVHLIARLAIRLVNPASFRRLNHIVQRLNLTNRLLQRPTVGHEIPANKSSLLVKLDHLSNHPLCLLQRFKTVKVLFIIVLPLSRIALGRHLFLLFWRLLRLLLQAGLVE</sequence>
<organism evidence="1">
    <name type="scientific">Culex pipiens</name>
    <name type="common">House mosquito</name>
    <dbReference type="NCBI Taxonomy" id="7175"/>
    <lineage>
        <taxon>Eukaryota</taxon>
        <taxon>Metazoa</taxon>
        <taxon>Ecdysozoa</taxon>
        <taxon>Arthropoda</taxon>
        <taxon>Hexapoda</taxon>
        <taxon>Insecta</taxon>
        <taxon>Pterygota</taxon>
        <taxon>Neoptera</taxon>
        <taxon>Endopterygota</taxon>
        <taxon>Diptera</taxon>
        <taxon>Nematocera</taxon>
        <taxon>Culicoidea</taxon>
        <taxon>Culicidae</taxon>
        <taxon>Culicinae</taxon>
        <taxon>Culicini</taxon>
        <taxon>Culex</taxon>
        <taxon>Culex</taxon>
    </lineage>
</organism>
<evidence type="ECO:0000313" key="1">
    <source>
        <dbReference type="EMBL" id="CAG6478120.1"/>
    </source>
</evidence>
<accession>A0A8D8BR49</accession>